<dbReference type="Proteomes" id="UP001148737">
    <property type="component" value="Unassembled WGS sequence"/>
</dbReference>
<evidence type="ECO:0000313" key="1">
    <source>
        <dbReference type="EMBL" id="KAJ3497400.1"/>
    </source>
</evidence>
<gene>
    <name evidence="1" type="ORF">NLG97_g1930</name>
</gene>
<protein>
    <submittedName>
        <fullName evidence="1">Uncharacterized protein</fullName>
    </submittedName>
</protein>
<reference evidence="1" key="1">
    <citation type="submission" date="2022-07" db="EMBL/GenBank/DDBJ databases">
        <title>Genome Sequence of Lecanicillium saksenae.</title>
        <authorList>
            <person name="Buettner E."/>
        </authorList>
    </citation>
    <scope>NUCLEOTIDE SEQUENCE</scope>
    <source>
        <strain evidence="1">VT-O1</strain>
    </source>
</reference>
<dbReference type="EMBL" id="JANAKD010000113">
    <property type="protein sequence ID" value="KAJ3497400.1"/>
    <property type="molecule type" value="Genomic_DNA"/>
</dbReference>
<accession>A0ACC1R5N1</accession>
<comment type="caution">
    <text evidence="1">The sequence shown here is derived from an EMBL/GenBank/DDBJ whole genome shotgun (WGS) entry which is preliminary data.</text>
</comment>
<sequence length="293" mass="32922">MTVNDKKASLAVVNYNALVSKDVKEIQKLVQACESVGMFYLSFDGSEIKDVYDGIPNLFQAANAFFNLPSSCEEKRQSLREGMERGYHAAKTFEYYEVSYILTRIMAYLSIILAKSDASQQIARDEYQQGKWTLPASLKHQEERITRTLFSLNSAIQSVLAELCKAIHVELPELSDDPLVPSDTALKLVYKPPVQEPGAVVQDWHTDFGLMTMMWYEEVSAQIAVYDANGTRTEDWQAVPVVDGALLVNIADELEARSHGRLRSTVHRAVTPPGPNRVRNGLVYLLRPYKTQG</sequence>
<proteinExistence type="predicted"/>
<organism evidence="1 2">
    <name type="scientific">Lecanicillium saksenae</name>
    <dbReference type="NCBI Taxonomy" id="468837"/>
    <lineage>
        <taxon>Eukaryota</taxon>
        <taxon>Fungi</taxon>
        <taxon>Dikarya</taxon>
        <taxon>Ascomycota</taxon>
        <taxon>Pezizomycotina</taxon>
        <taxon>Sordariomycetes</taxon>
        <taxon>Hypocreomycetidae</taxon>
        <taxon>Hypocreales</taxon>
        <taxon>Cordycipitaceae</taxon>
        <taxon>Lecanicillium</taxon>
    </lineage>
</organism>
<keyword evidence="2" id="KW-1185">Reference proteome</keyword>
<evidence type="ECO:0000313" key="2">
    <source>
        <dbReference type="Proteomes" id="UP001148737"/>
    </source>
</evidence>
<name>A0ACC1R5N1_9HYPO</name>